<evidence type="ECO:0000313" key="4">
    <source>
        <dbReference type="Proteomes" id="UP000000851"/>
    </source>
</evidence>
<dbReference type="AlphaFoldDB" id="C7QDC3"/>
<keyword evidence="2" id="KW-1133">Transmembrane helix</keyword>
<dbReference type="RefSeq" id="WP_015792445.1">
    <property type="nucleotide sequence ID" value="NC_013131.1"/>
</dbReference>
<feature type="transmembrane region" description="Helical" evidence="2">
    <location>
        <begin position="185"/>
        <end position="203"/>
    </location>
</feature>
<feature type="transmembrane region" description="Helical" evidence="2">
    <location>
        <begin position="149"/>
        <end position="173"/>
    </location>
</feature>
<reference evidence="3 4" key="1">
    <citation type="journal article" date="2009" name="Stand. Genomic Sci.">
        <title>Complete genome sequence of Catenulispora acidiphila type strain (ID 139908).</title>
        <authorList>
            <person name="Copeland A."/>
            <person name="Lapidus A."/>
            <person name="Glavina Del Rio T."/>
            <person name="Nolan M."/>
            <person name="Lucas S."/>
            <person name="Chen F."/>
            <person name="Tice H."/>
            <person name="Cheng J.F."/>
            <person name="Bruce D."/>
            <person name="Goodwin L."/>
            <person name="Pitluck S."/>
            <person name="Mikhailova N."/>
            <person name="Pati A."/>
            <person name="Ivanova N."/>
            <person name="Mavromatis K."/>
            <person name="Chen A."/>
            <person name="Palaniappan K."/>
            <person name="Chain P."/>
            <person name="Land M."/>
            <person name="Hauser L."/>
            <person name="Chang Y.J."/>
            <person name="Jeffries C.D."/>
            <person name="Chertkov O."/>
            <person name="Brettin T."/>
            <person name="Detter J.C."/>
            <person name="Han C."/>
            <person name="Ali Z."/>
            <person name="Tindall B.J."/>
            <person name="Goker M."/>
            <person name="Bristow J."/>
            <person name="Eisen J.A."/>
            <person name="Markowitz V."/>
            <person name="Hugenholtz P."/>
            <person name="Kyrpides N.C."/>
            <person name="Klenk H.P."/>
        </authorList>
    </citation>
    <scope>NUCLEOTIDE SEQUENCE [LARGE SCALE GENOMIC DNA]</scope>
    <source>
        <strain evidence="4">DSM 44928 / JCM 14897 / NBRC 102108 / NRRL B-24433 / ID139908</strain>
    </source>
</reference>
<name>C7QDC3_CATAD</name>
<sequence length="329" mass="33946">MSTGADELVAEYLRELEREAARLPWNARTELLEDVRSHIEVVRAEAGDVGGSGVSDDASGVAGASGSPDPSGSSATSGDEEARVIKVREILAALGEPREIVDAAAADEADSPMPRLVTQPMPPIVPTDPMSAYADPLGGPPYPLGTAEIGAVALLLGGFLLAGFGWLLGVILLWTSPRWNVREKLVGTFVLPGGLGFLLLALMTPTSTQSCVSGPGYKHCTSSGWTLPQWASFVMVTLCLLLPIWTSAFLVRSARRRSGTSRPGRDRSGTVFAIGGGALAVILIGGFAFAVFSGSSSSSGVTPSSPAVSYSASSVQEPTAPVSSSSASR</sequence>
<feature type="transmembrane region" description="Helical" evidence="2">
    <location>
        <begin position="230"/>
        <end position="251"/>
    </location>
</feature>
<accession>C7QDC3</accession>
<dbReference type="KEGG" id="cai:Caci_3815"/>
<evidence type="ECO:0000313" key="3">
    <source>
        <dbReference type="EMBL" id="ACU72716.1"/>
    </source>
</evidence>
<dbReference type="Pfam" id="PF22564">
    <property type="entry name" value="HAAS"/>
    <property type="match status" value="1"/>
</dbReference>
<dbReference type="EMBL" id="CP001700">
    <property type="protein sequence ID" value="ACU72716.1"/>
    <property type="molecule type" value="Genomic_DNA"/>
</dbReference>
<keyword evidence="2" id="KW-0472">Membrane</keyword>
<keyword evidence="4" id="KW-1185">Reference proteome</keyword>
<proteinExistence type="predicted"/>
<organism evidence="3 4">
    <name type="scientific">Catenulispora acidiphila (strain DSM 44928 / JCM 14897 / NBRC 102108 / NRRL B-24433 / ID139908)</name>
    <dbReference type="NCBI Taxonomy" id="479433"/>
    <lineage>
        <taxon>Bacteria</taxon>
        <taxon>Bacillati</taxon>
        <taxon>Actinomycetota</taxon>
        <taxon>Actinomycetes</taxon>
        <taxon>Catenulisporales</taxon>
        <taxon>Catenulisporaceae</taxon>
        <taxon>Catenulispora</taxon>
    </lineage>
</organism>
<dbReference type="Proteomes" id="UP000000851">
    <property type="component" value="Chromosome"/>
</dbReference>
<dbReference type="eggNOG" id="COG4709">
    <property type="taxonomic scope" value="Bacteria"/>
</dbReference>
<feature type="region of interest" description="Disordered" evidence="1">
    <location>
        <begin position="48"/>
        <end position="81"/>
    </location>
</feature>
<feature type="region of interest" description="Disordered" evidence="1">
    <location>
        <begin position="295"/>
        <end position="329"/>
    </location>
</feature>
<gene>
    <name evidence="3" type="ordered locus">Caci_3815</name>
</gene>
<feature type="transmembrane region" description="Helical" evidence="2">
    <location>
        <begin position="271"/>
        <end position="292"/>
    </location>
</feature>
<evidence type="ECO:0000256" key="2">
    <source>
        <dbReference type="SAM" id="Phobius"/>
    </source>
</evidence>
<dbReference type="STRING" id="479433.Caci_3815"/>
<feature type="compositionally biased region" description="Low complexity" evidence="1">
    <location>
        <begin position="54"/>
        <end position="77"/>
    </location>
</feature>
<dbReference type="HOGENOM" id="CLU_843821_0_0_11"/>
<feature type="compositionally biased region" description="Low complexity" evidence="1">
    <location>
        <begin position="295"/>
        <end position="315"/>
    </location>
</feature>
<protein>
    <submittedName>
        <fullName evidence="3">Uncharacterized protein</fullName>
    </submittedName>
</protein>
<evidence type="ECO:0000256" key="1">
    <source>
        <dbReference type="SAM" id="MobiDB-lite"/>
    </source>
</evidence>
<keyword evidence="2" id="KW-0812">Transmembrane</keyword>
<dbReference type="InParanoid" id="C7QDC3"/>